<evidence type="ECO:0000256" key="1">
    <source>
        <dbReference type="SAM" id="MobiDB-lite"/>
    </source>
</evidence>
<organism evidence="2 3">
    <name type="scientific">Paraconiothyrium brasiliense</name>
    <dbReference type="NCBI Taxonomy" id="300254"/>
    <lineage>
        <taxon>Eukaryota</taxon>
        <taxon>Fungi</taxon>
        <taxon>Dikarya</taxon>
        <taxon>Ascomycota</taxon>
        <taxon>Pezizomycotina</taxon>
        <taxon>Dothideomycetes</taxon>
        <taxon>Pleosporomycetidae</taxon>
        <taxon>Pleosporales</taxon>
        <taxon>Massarineae</taxon>
        <taxon>Didymosphaeriaceae</taxon>
        <taxon>Paraconiothyrium</taxon>
    </lineage>
</organism>
<keyword evidence="3" id="KW-1185">Reference proteome</keyword>
<evidence type="ECO:0000313" key="2">
    <source>
        <dbReference type="EMBL" id="KAL1602569.1"/>
    </source>
</evidence>
<name>A0ABR3RDR9_9PLEO</name>
<feature type="region of interest" description="Disordered" evidence="1">
    <location>
        <begin position="46"/>
        <end position="74"/>
    </location>
</feature>
<evidence type="ECO:0000313" key="3">
    <source>
        <dbReference type="Proteomes" id="UP001521785"/>
    </source>
</evidence>
<gene>
    <name evidence="2" type="ORF">SLS60_005985</name>
</gene>
<comment type="caution">
    <text evidence="2">The sequence shown here is derived from an EMBL/GenBank/DDBJ whole genome shotgun (WGS) entry which is preliminary data.</text>
</comment>
<reference evidence="2 3" key="1">
    <citation type="submission" date="2024-02" db="EMBL/GenBank/DDBJ databases">
        <title>De novo assembly and annotation of 12 fungi associated with fruit tree decline syndrome in Ontario, Canada.</title>
        <authorList>
            <person name="Sulman M."/>
            <person name="Ellouze W."/>
            <person name="Ilyukhin E."/>
        </authorList>
    </citation>
    <scope>NUCLEOTIDE SEQUENCE [LARGE SCALE GENOMIC DNA]</scope>
    <source>
        <strain evidence="2 3">M42-189</strain>
    </source>
</reference>
<dbReference type="Proteomes" id="UP001521785">
    <property type="component" value="Unassembled WGS sequence"/>
</dbReference>
<feature type="region of interest" description="Disordered" evidence="1">
    <location>
        <begin position="453"/>
        <end position="476"/>
    </location>
</feature>
<feature type="region of interest" description="Disordered" evidence="1">
    <location>
        <begin position="390"/>
        <end position="438"/>
    </location>
</feature>
<feature type="compositionally biased region" description="Basic and acidic residues" evidence="1">
    <location>
        <begin position="56"/>
        <end position="68"/>
    </location>
</feature>
<proteinExistence type="predicted"/>
<accession>A0ABR3RDR9</accession>
<dbReference type="EMBL" id="JAKJXO020000007">
    <property type="protein sequence ID" value="KAL1602569.1"/>
    <property type="molecule type" value="Genomic_DNA"/>
</dbReference>
<protein>
    <submittedName>
        <fullName evidence="2">Uncharacterized protein</fullName>
    </submittedName>
</protein>
<feature type="compositionally biased region" description="Basic and acidic residues" evidence="1">
    <location>
        <begin position="401"/>
        <end position="417"/>
    </location>
</feature>
<sequence length="476" mass="54612">MTTYFYRNPDGSGYSHVLPNLAPVYFASALVPDSILGHHWQHLDPQATAPSNTVDHGPDEDCKTRDDEWHETDDGYYSDPADKPLGGDYFDCAISGGSPCGMDSLGLPLMSQYGGNMFRYSDPDSIRDYHTLHSLLPYIQPARLQNCVLGRTLDIVEEGTDHKFAAAVPKKMLALFCGRKILNRFLRTLEREDNVNWTGGPVAQELRFPRQYVNHVGVKILIAWMHRACRTPKKEMKQIRIPKNLFAALSLSRALTAFSLHRDANRVDKFIAEHHYKRPMYPDEIISIWNCLPKDSKYIYRMVEDLRKKRYEYENGDKKALPDAEKVLAFLEEHPELKARVDDKDYNDREEYRPFFGTEWCQRAALQTEQMLAGHVSVKNGETFMSGEWHCKDAMPQPQGENHDSGRQRYDQDECRAQPRKPMQTLKNREAKTPPVAWPQFEKSMVLKIVDTQEKGIGDADEATDSTYGSEDKSLQ</sequence>